<keyword evidence="3" id="KW-1185">Reference proteome</keyword>
<organism evidence="2 3">
    <name type="scientific">Xylaria arbuscula</name>
    <dbReference type="NCBI Taxonomy" id="114810"/>
    <lineage>
        <taxon>Eukaryota</taxon>
        <taxon>Fungi</taxon>
        <taxon>Dikarya</taxon>
        <taxon>Ascomycota</taxon>
        <taxon>Pezizomycotina</taxon>
        <taxon>Sordariomycetes</taxon>
        <taxon>Xylariomycetidae</taxon>
        <taxon>Xylariales</taxon>
        <taxon>Xylariaceae</taxon>
        <taxon>Xylaria</taxon>
    </lineage>
</organism>
<evidence type="ECO:0000313" key="2">
    <source>
        <dbReference type="EMBL" id="KAJ3565761.1"/>
    </source>
</evidence>
<sequence length="139" mass="14758">MRSATGQLAGIAGALAQTLSLPSPLPQGSSPEHINKVKGKAEDGDGDLREKISEAKEAADRMVQSAKALETGTLPDTDAWEEMKRYAARAKEAAERAAKAIASATIQWKLTDEQRSEALCYRISYPSLGAIGDDGAKDL</sequence>
<feature type="compositionally biased region" description="Low complexity" evidence="1">
    <location>
        <begin position="20"/>
        <end position="31"/>
    </location>
</feature>
<accession>A0A9W8NAF8</accession>
<comment type="caution">
    <text evidence="2">The sequence shown here is derived from an EMBL/GenBank/DDBJ whole genome shotgun (WGS) entry which is preliminary data.</text>
</comment>
<proteinExistence type="predicted"/>
<name>A0A9W8NAF8_9PEZI</name>
<feature type="compositionally biased region" description="Basic and acidic residues" evidence="1">
    <location>
        <begin position="33"/>
        <end position="47"/>
    </location>
</feature>
<evidence type="ECO:0000256" key="1">
    <source>
        <dbReference type="SAM" id="MobiDB-lite"/>
    </source>
</evidence>
<gene>
    <name evidence="2" type="ORF">NPX13_g7378</name>
</gene>
<reference evidence="2" key="1">
    <citation type="submission" date="2022-07" db="EMBL/GenBank/DDBJ databases">
        <title>Genome Sequence of Xylaria arbuscula.</title>
        <authorList>
            <person name="Buettner E."/>
        </authorList>
    </citation>
    <scope>NUCLEOTIDE SEQUENCE</scope>
    <source>
        <strain evidence="2">VT107</strain>
    </source>
</reference>
<dbReference type="VEuPathDB" id="FungiDB:F4678DRAFT_452801"/>
<feature type="region of interest" description="Disordered" evidence="1">
    <location>
        <begin position="20"/>
        <end position="47"/>
    </location>
</feature>
<protein>
    <submittedName>
        <fullName evidence="2">Uncharacterized protein</fullName>
    </submittedName>
</protein>
<evidence type="ECO:0000313" key="3">
    <source>
        <dbReference type="Proteomes" id="UP001148614"/>
    </source>
</evidence>
<dbReference type="Proteomes" id="UP001148614">
    <property type="component" value="Unassembled WGS sequence"/>
</dbReference>
<dbReference type="EMBL" id="JANPWZ010001443">
    <property type="protein sequence ID" value="KAJ3565761.1"/>
    <property type="molecule type" value="Genomic_DNA"/>
</dbReference>
<dbReference type="AlphaFoldDB" id="A0A9W8NAF8"/>